<dbReference type="InterPro" id="IPR001466">
    <property type="entry name" value="Beta-lactam-related"/>
</dbReference>
<dbReference type="EMBL" id="JBHTJL010000008">
    <property type="protein sequence ID" value="MFD1062082.1"/>
    <property type="molecule type" value="Genomic_DNA"/>
</dbReference>
<name>A0ABW3N361_9FLAO</name>
<evidence type="ECO:0000313" key="2">
    <source>
        <dbReference type="EMBL" id="MFD1062082.1"/>
    </source>
</evidence>
<dbReference type="RefSeq" id="WP_386127610.1">
    <property type="nucleotide sequence ID" value="NZ_JBHTJL010000008.1"/>
</dbReference>
<dbReference type="SUPFAM" id="SSF56601">
    <property type="entry name" value="beta-lactamase/transpeptidase-like"/>
    <property type="match status" value="1"/>
</dbReference>
<dbReference type="InterPro" id="IPR050491">
    <property type="entry name" value="AmpC-like"/>
</dbReference>
<protein>
    <submittedName>
        <fullName evidence="2">Serine hydrolase domain-containing protein</fullName>
        <ecNumber evidence="2">3.-.-.-</ecNumber>
    </submittedName>
</protein>
<proteinExistence type="predicted"/>
<feature type="domain" description="Beta-lactamase-related" evidence="1">
    <location>
        <begin position="47"/>
        <end position="404"/>
    </location>
</feature>
<evidence type="ECO:0000313" key="3">
    <source>
        <dbReference type="Proteomes" id="UP001597013"/>
    </source>
</evidence>
<dbReference type="GO" id="GO:0016787">
    <property type="term" value="F:hydrolase activity"/>
    <property type="evidence" value="ECO:0007669"/>
    <property type="project" value="UniProtKB-KW"/>
</dbReference>
<keyword evidence="2" id="KW-0378">Hydrolase</keyword>
<dbReference type="Proteomes" id="UP001597013">
    <property type="component" value="Unassembled WGS sequence"/>
</dbReference>
<organism evidence="2 3">
    <name type="scientific">Winogradskyella litorisediminis</name>
    <dbReference type="NCBI Taxonomy" id="1156618"/>
    <lineage>
        <taxon>Bacteria</taxon>
        <taxon>Pseudomonadati</taxon>
        <taxon>Bacteroidota</taxon>
        <taxon>Flavobacteriia</taxon>
        <taxon>Flavobacteriales</taxon>
        <taxon>Flavobacteriaceae</taxon>
        <taxon>Winogradskyella</taxon>
    </lineage>
</organism>
<dbReference type="InterPro" id="IPR012338">
    <property type="entry name" value="Beta-lactam/transpept-like"/>
</dbReference>
<sequence length="422" mass="48047">MKKIALILILVISFSSCDKNKKNTFSTIDENQKILDSLTVDLDSIQKNGPIIGFAVAMVNQNGVLYEKGFGLANLDTKEKYTENTIQHIASVSKTLIGVALMKAKEMGKLNLDDPIQDYLPFKVIHPNYPNETITIRQLATHTSGINDTYEQYMERAWILTKNQNLINVSIDYPEQRLNPSELNIPMEKYLKEYLELNGLYYQDDNYINFKPGERYNYSNIGATLCALVIEKATGQAFDSFTEEHILKPLGMNSSGWSLDDVDIKKHSRLYRNDNTLLPFYTAITYPDGMLISSSSDMARYLVELINGYSGKGTLLSKESYKELFTKQLSDNNFAEGERNADHPYDGDYNPGIFIGYSAFGFVGHSGGDAGVATWMYFDKEKKTGRYIVINCDMGNDKRARELEYYAIWDKMNDYFDRLIVD</sequence>
<dbReference type="PROSITE" id="PS51257">
    <property type="entry name" value="PROKAR_LIPOPROTEIN"/>
    <property type="match status" value="1"/>
</dbReference>
<comment type="caution">
    <text evidence="2">The sequence shown here is derived from an EMBL/GenBank/DDBJ whole genome shotgun (WGS) entry which is preliminary data.</text>
</comment>
<keyword evidence="3" id="KW-1185">Reference proteome</keyword>
<dbReference type="PANTHER" id="PTHR46825:SF9">
    <property type="entry name" value="BETA-LACTAMASE-RELATED DOMAIN-CONTAINING PROTEIN"/>
    <property type="match status" value="1"/>
</dbReference>
<dbReference type="Pfam" id="PF00144">
    <property type="entry name" value="Beta-lactamase"/>
    <property type="match status" value="1"/>
</dbReference>
<dbReference type="PANTHER" id="PTHR46825">
    <property type="entry name" value="D-ALANYL-D-ALANINE-CARBOXYPEPTIDASE/ENDOPEPTIDASE AMPH"/>
    <property type="match status" value="1"/>
</dbReference>
<dbReference type="EC" id="3.-.-.-" evidence="2"/>
<evidence type="ECO:0000259" key="1">
    <source>
        <dbReference type="Pfam" id="PF00144"/>
    </source>
</evidence>
<accession>A0ABW3N361</accession>
<reference evidence="3" key="1">
    <citation type="journal article" date="2019" name="Int. J. Syst. Evol. Microbiol.">
        <title>The Global Catalogue of Microorganisms (GCM) 10K type strain sequencing project: providing services to taxonomists for standard genome sequencing and annotation.</title>
        <authorList>
            <consortium name="The Broad Institute Genomics Platform"/>
            <consortium name="The Broad Institute Genome Sequencing Center for Infectious Disease"/>
            <person name="Wu L."/>
            <person name="Ma J."/>
        </authorList>
    </citation>
    <scope>NUCLEOTIDE SEQUENCE [LARGE SCALE GENOMIC DNA]</scope>
    <source>
        <strain evidence="3">CCUG 62215</strain>
    </source>
</reference>
<dbReference type="Gene3D" id="3.40.710.10">
    <property type="entry name" value="DD-peptidase/beta-lactamase superfamily"/>
    <property type="match status" value="1"/>
</dbReference>
<gene>
    <name evidence="2" type="ORF">ACFQ1Q_02390</name>
</gene>